<dbReference type="EMBL" id="MHLA01000013">
    <property type="protein sequence ID" value="OGY99810.1"/>
    <property type="molecule type" value="Genomic_DNA"/>
</dbReference>
<comment type="caution">
    <text evidence="1">The sequence shown here is derived from an EMBL/GenBank/DDBJ whole genome shotgun (WGS) entry which is preliminary data.</text>
</comment>
<dbReference type="Proteomes" id="UP000178880">
    <property type="component" value="Unassembled WGS sequence"/>
</dbReference>
<evidence type="ECO:0000313" key="2">
    <source>
        <dbReference type="Proteomes" id="UP000178880"/>
    </source>
</evidence>
<evidence type="ECO:0000313" key="1">
    <source>
        <dbReference type="EMBL" id="OGY99810.1"/>
    </source>
</evidence>
<gene>
    <name evidence="1" type="ORF">A2945_02330</name>
</gene>
<dbReference type="STRING" id="1798650.A2945_02330"/>
<accession>A0A1G2CGN3</accession>
<protein>
    <submittedName>
        <fullName evidence="1">Uncharacterized protein</fullName>
    </submittedName>
</protein>
<dbReference type="AlphaFoldDB" id="A0A1G2CGN3"/>
<proteinExistence type="predicted"/>
<name>A0A1G2CGN3_9BACT</name>
<reference evidence="1 2" key="1">
    <citation type="journal article" date="2016" name="Nat. Commun.">
        <title>Thousands of microbial genomes shed light on interconnected biogeochemical processes in an aquifer system.</title>
        <authorList>
            <person name="Anantharaman K."/>
            <person name="Brown C.T."/>
            <person name="Hug L.A."/>
            <person name="Sharon I."/>
            <person name="Castelle C.J."/>
            <person name="Probst A.J."/>
            <person name="Thomas B.C."/>
            <person name="Singh A."/>
            <person name="Wilkins M.J."/>
            <person name="Karaoz U."/>
            <person name="Brodie E.L."/>
            <person name="Williams K.H."/>
            <person name="Hubbard S.S."/>
            <person name="Banfield J.F."/>
        </authorList>
    </citation>
    <scope>NUCLEOTIDE SEQUENCE [LARGE SCALE GENOMIC DNA]</scope>
</reference>
<organism evidence="1 2">
    <name type="scientific">Candidatus Liptonbacteria bacterium RIFCSPLOWO2_01_FULL_52_25</name>
    <dbReference type="NCBI Taxonomy" id="1798650"/>
    <lineage>
        <taxon>Bacteria</taxon>
        <taxon>Candidatus Liptoniibacteriota</taxon>
    </lineage>
</organism>
<sequence length="165" mass="19111">MVRSSFLHAKMWQRRGIDNIIRVCKNTSSLPVATNKEDYVTTDELGSINNRISDLTQQKNDLLRELRRKCNHLRLVELDAYPPMRICADCGAEERGWYCGYHVLVMVGDTWNVPHKKERVLVKRTVDSAEFYRYRKDGPLYPVGQSHPNFPGGGVRSYEQLIEIV</sequence>